<reference evidence="3" key="1">
    <citation type="submission" date="2025-08" db="UniProtKB">
        <authorList>
            <consortium name="RefSeq"/>
        </authorList>
    </citation>
    <scope>IDENTIFICATION</scope>
</reference>
<dbReference type="PANTHER" id="PTHR31964:SF113">
    <property type="entry name" value="USPA DOMAIN-CONTAINING PROTEIN"/>
    <property type="match status" value="1"/>
</dbReference>
<dbReference type="InterPro" id="IPR014729">
    <property type="entry name" value="Rossmann-like_a/b/a_fold"/>
</dbReference>
<dbReference type="GeneID" id="105045260"/>
<dbReference type="SUPFAM" id="SSF52402">
    <property type="entry name" value="Adenine nucleotide alpha hydrolases-like"/>
    <property type="match status" value="1"/>
</dbReference>
<dbReference type="KEGG" id="egu:105045260"/>
<dbReference type="PRINTS" id="PR01438">
    <property type="entry name" value="UNVRSLSTRESS"/>
</dbReference>
<evidence type="ECO:0000313" key="3">
    <source>
        <dbReference type="RefSeq" id="XP_010921785.1"/>
    </source>
</evidence>
<dbReference type="OrthoDB" id="843225at2759"/>
<dbReference type="CDD" id="cd23659">
    <property type="entry name" value="USP_At3g01520-like"/>
    <property type="match status" value="1"/>
</dbReference>
<protein>
    <submittedName>
        <fullName evidence="3">Universal stress protein A-like protein isoform X1</fullName>
    </submittedName>
</protein>
<evidence type="ECO:0000259" key="1">
    <source>
        <dbReference type="Pfam" id="PF00582"/>
    </source>
</evidence>
<dbReference type="InterPro" id="IPR006016">
    <property type="entry name" value="UspA"/>
</dbReference>
<dbReference type="Pfam" id="PF00582">
    <property type="entry name" value="Usp"/>
    <property type="match status" value="1"/>
</dbReference>
<dbReference type="PANTHER" id="PTHR31964">
    <property type="entry name" value="ADENINE NUCLEOTIDE ALPHA HYDROLASES-LIKE SUPERFAMILY PROTEIN"/>
    <property type="match status" value="1"/>
</dbReference>
<keyword evidence="2" id="KW-1185">Reference proteome</keyword>
<dbReference type="Proteomes" id="UP000504607">
    <property type="component" value="Chromosome 1"/>
</dbReference>
<feature type="domain" description="UspA" evidence="1">
    <location>
        <begin position="11"/>
        <end position="157"/>
    </location>
</feature>
<dbReference type="InterPro" id="IPR006015">
    <property type="entry name" value="Universal_stress_UspA"/>
</dbReference>
<dbReference type="AlphaFoldDB" id="A0A6I9R739"/>
<gene>
    <name evidence="3" type="primary">LOC105045260</name>
</gene>
<dbReference type="RefSeq" id="XP_010921785.1">
    <property type="nucleotide sequence ID" value="XM_010923483.3"/>
</dbReference>
<dbReference type="Gene3D" id="3.40.50.620">
    <property type="entry name" value="HUPs"/>
    <property type="match status" value="1"/>
</dbReference>
<name>A0A6I9R739_ELAGV</name>
<sequence>MAEGEGERTKKRVMVAIDESECSHHALEWTLANLRDSLSSPLLIYTVQPLQNVSFLAAASYGSPPPELIRSVQEYQQKVSLALLEKAKEICSERGVVAETITEMGDPKEAICQAVEKFDVSLLILGNHGKGALQRAFLGSVSNYCVHNAKCPVLVVKKSG</sequence>
<dbReference type="FunCoup" id="A0A6I9R739">
    <property type="interactions" value="143"/>
</dbReference>
<accession>A0A6I9R739</accession>
<dbReference type="InParanoid" id="A0A6I9R739"/>
<proteinExistence type="predicted"/>
<organism evidence="2 3">
    <name type="scientific">Elaeis guineensis var. tenera</name>
    <name type="common">Oil palm</name>
    <dbReference type="NCBI Taxonomy" id="51953"/>
    <lineage>
        <taxon>Eukaryota</taxon>
        <taxon>Viridiplantae</taxon>
        <taxon>Streptophyta</taxon>
        <taxon>Embryophyta</taxon>
        <taxon>Tracheophyta</taxon>
        <taxon>Spermatophyta</taxon>
        <taxon>Magnoliopsida</taxon>
        <taxon>Liliopsida</taxon>
        <taxon>Arecaceae</taxon>
        <taxon>Arecoideae</taxon>
        <taxon>Cocoseae</taxon>
        <taxon>Elaeidinae</taxon>
        <taxon>Elaeis</taxon>
    </lineage>
</organism>
<evidence type="ECO:0000313" key="2">
    <source>
        <dbReference type="Proteomes" id="UP000504607"/>
    </source>
</evidence>